<organism evidence="1 2">
    <name type="scientific">Vanilla planifolia</name>
    <name type="common">Vanilla</name>
    <dbReference type="NCBI Taxonomy" id="51239"/>
    <lineage>
        <taxon>Eukaryota</taxon>
        <taxon>Viridiplantae</taxon>
        <taxon>Streptophyta</taxon>
        <taxon>Embryophyta</taxon>
        <taxon>Tracheophyta</taxon>
        <taxon>Spermatophyta</taxon>
        <taxon>Magnoliopsida</taxon>
        <taxon>Liliopsida</taxon>
        <taxon>Asparagales</taxon>
        <taxon>Orchidaceae</taxon>
        <taxon>Vanilloideae</taxon>
        <taxon>Vanilleae</taxon>
        <taxon>Vanilla</taxon>
    </lineage>
</organism>
<proteinExistence type="predicted"/>
<dbReference type="Proteomes" id="UP000636800">
    <property type="component" value="Chromosome 1"/>
</dbReference>
<protein>
    <submittedName>
        <fullName evidence="1">Uncharacterized protein</fullName>
    </submittedName>
</protein>
<dbReference type="AlphaFoldDB" id="A0A835S424"/>
<reference evidence="1 2" key="1">
    <citation type="journal article" date="2020" name="Nat. Food">
        <title>A phased Vanilla planifolia genome enables genetic improvement of flavour and production.</title>
        <authorList>
            <person name="Hasing T."/>
            <person name="Tang H."/>
            <person name="Brym M."/>
            <person name="Khazi F."/>
            <person name="Huang T."/>
            <person name="Chambers A.H."/>
        </authorList>
    </citation>
    <scope>NUCLEOTIDE SEQUENCE [LARGE SCALE GENOMIC DNA]</scope>
    <source>
        <tissue evidence="1">Leaf</tissue>
    </source>
</reference>
<dbReference type="OrthoDB" id="411524at2759"/>
<accession>A0A835S424</accession>
<sequence>MQRKCARKTAALMWKTPQRPATGALARWGWFTGRMVGWRRIVGEEDSGLRCVDGWSDTRKGAYKTIFYKIRTEAVDSIINFIDILGTVYPSHYYGGLAIAKFLRWKNSKNACANLNQFNDKASHGLSLILQALISPD</sequence>
<comment type="caution">
    <text evidence="1">The sequence shown here is derived from an EMBL/GenBank/DDBJ whole genome shotgun (WGS) entry which is preliminary data.</text>
</comment>
<keyword evidence="2" id="KW-1185">Reference proteome</keyword>
<evidence type="ECO:0000313" key="1">
    <source>
        <dbReference type="EMBL" id="KAG0497112.1"/>
    </source>
</evidence>
<gene>
    <name evidence="1" type="ORF">HPP92_001803</name>
</gene>
<dbReference type="EMBL" id="JADCNL010000001">
    <property type="protein sequence ID" value="KAG0497112.1"/>
    <property type="molecule type" value="Genomic_DNA"/>
</dbReference>
<name>A0A835S424_VANPL</name>
<evidence type="ECO:0000313" key="2">
    <source>
        <dbReference type="Proteomes" id="UP000636800"/>
    </source>
</evidence>